<dbReference type="AlphaFoldDB" id="A0A0G0QMD1"/>
<evidence type="ECO:0000313" key="2">
    <source>
        <dbReference type="EMBL" id="KKR41288.1"/>
    </source>
</evidence>
<proteinExistence type="predicted"/>
<gene>
    <name evidence="2" type="ORF">UT77_C0015G0036</name>
</gene>
<feature type="compositionally biased region" description="Polar residues" evidence="1">
    <location>
        <begin position="20"/>
        <end position="34"/>
    </location>
</feature>
<name>A0A0G0QMD1_9BACT</name>
<feature type="region of interest" description="Disordered" evidence="1">
    <location>
        <begin position="1"/>
        <end position="36"/>
    </location>
</feature>
<reference evidence="2 3" key="1">
    <citation type="journal article" date="2015" name="Nature">
        <title>rRNA introns, odd ribosomes, and small enigmatic genomes across a large radiation of phyla.</title>
        <authorList>
            <person name="Brown C.T."/>
            <person name="Hug L.A."/>
            <person name="Thomas B.C."/>
            <person name="Sharon I."/>
            <person name="Castelle C.J."/>
            <person name="Singh A."/>
            <person name="Wilkins M.J."/>
            <person name="Williams K.H."/>
            <person name="Banfield J.F."/>
        </authorList>
    </citation>
    <scope>NUCLEOTIDE SEQUENCE [LARGE SCALE GENOMIC DNA]</scope>
</reference>
<accession>A0A0G0QMD1</accession>
<comment type="caution">
    <text evidence="2">The sequence shown here is derived from an EMBL/GenBank/DDBJ whole genome shotgun (WGS) entry which is preliminary data.</text>
</comment>
<dbReference type="EMBL" id="LBYB01000015">
    <property type="protein sequence ID" value="KKR41288.1"/>
    <property type="molecule type" value="Genomic_DNA"/>
</dbReference>
<organism evidence="2 3">
    <name type="scientific">Candidatus Daviesbacteria bacterium GW2011_GWC2_40_12</name>
    <dbReference type="NCBI Taxonomy" id="1618431"/>
    <lineage>
        <taxon>Bacteria</taxon>
        <taxon>Candidatus Daviesiibacteriota</taxon>
    </lineage>
</organism>
<sequence>MSEGEPSERLRRGPIVIKDSPSTEAVTPPASQATRPKLVIRRDPDPKLIIEREQRFINTNNKLVIGPESTVQTGSTRKKSKLVITYSPKSKVVIK</sequence>
<protein>
    <submittedName>
        <fullName evidence="2">Uncharacterized protein</fullName>
    </submittedName>
</protein>
<evidence type="ECO:0000256" key="1">
    <source>
        <dbReference type="SAM" id="MobiDB-lite"/>
    </source>
</evidence>
<feature type="compositionally biased region" description="Basic and acidic residues" evidence="1">
    <location>
        <begin position="1"/>
        <end position="11"/>
    </location>
</feature>
<dbReference type="Proteomes" id="UP000034881">
    <property type="component" value="Unassembled WGS sequence"/>
</dbReference>
<evidence type="ECO:0000313" key="3">
    <source>
        <dbReference type="Proteomes" id="UP000034881"/>
    </source>
</evidence>